<keyword evidence="4" id="KW-1185">Reference proteome</keyword>
<reference evidence="3 4" key="1">
    <citation type="submission" date="2019-09" db="EMBL/GenBank/DDBJ databases">
        <authorList>
            <person name="Leyn A S."/>
        </authorList>
    </citation>
    <scope>NUCLEOTIDE SEQUENCE [LARGE SCALE GENOMIC DNA]</scope>
    <source>
        <strain evidence="3">AA231_1</strain>
    </source>
</reference>
<keyword evidence="2" id="KW-0472">Membrane</keyword>
<name>A0A6I8LLH1_9PSEU</name>
<protein>
    <submittedName>
        <fullName evidence="3">Uncharacterized protein</fullName>
    </submittedName>
</protein>
<feature type="transmembrane region" description="Helical" evidence="2">
    <location>
        <begin position="6"/>
        <end position="27"/>
    </location>
</feature>
<dbReference type="Proteomes" id="UP000399805">
    <property type="component" value="Unassembled WGS sequence"/>
</dbReference>
<dbReference type="RefSeq" id="WP_155542988.1">
    <property type="nucleotide sequence ID" value="NZ_CABVGP010000001.1"/>
</dbReference>
<organism evidence="3 4">
    <name type="scientific">Amycolatopsis camponoti</name>
    <dbReference type="NCBI Taxonomy" id="2606593"/>
    <lineage>
        <taxon>Bacteria</taxon>
        <taxon>Bacillati</taxon>
        <taxon>Actinomycetota</taxon>
        <taxon>Actinomycetes</taxon>
        <taxon>Pseudonocardiales</taxon>
        <taxon>Pseudonocardiaceae</taxon>
        <taxon>Amycolatopsis</taxon>
    </lineage>
</organism>
<evidence type="ECO:0000256" key="2">
    <source>
        <dbReference type="SAM" id="Phobius"/>
    </source>
</evidence>
<keyword evidence="2" id="KW-1133">Transmembrane helix</keyword>
<proteinExistence type="predicted"/>
<accession>A0A6I8LLH1</accession>
<evidence type="ECO:0000313" key="3">
    <source>
        <dbReference type="EMBL" id="VVJ17890.1"/>
    </source>
</evidence>
<feature type="region of interest" description="Disordered" evidence="1">
    <location>
        <begin position="49"/>
        <end position="71"/>
    </location>
</feature>
<gene>
    <name evidence="3" type="ORF">AA23TX_02911</name>
</gene>
<dbReference type="EMBL" id="CABVGP010000001">
    <property type="protein sequence ID" value="VVJ17890.1"/>
    <property type="molecule type" value="Genomic_DNA"/>
</dbReference>
<keyword evidence="2" id="KW-0812">Transmembrane</keyword>
<sequence length="71" mass="7968">MLTLLVYLSPMLLLIIIFGVVAIVALCQAKPEDVPRVFTEATKVFHRLTSRRAQRTTHTGDTEGSEEETRP</sequence>
<evidence type="ECO:0000256" key="1">
    <source>
        <dbReference type="SAM" id="MobiDB-lite"/>
    </source>
</evidence>
<dbReference type="AlphaFoldDB" id="A0A6I8LLH1"/>
<evidence type="ECO:0000313" key="4">
    <source>
        <dbReference type="Proteomes" id="UP000399805"/>
    </source>
</evidence>